<dbReference type="GO" id="GO:0008878">
    <property type="term" value="F:glucose-1-phosphate adenylyltransferase activity"/>
    <property type="evidence" value="ECO:0007669"/>
    <property type="project" value="UniProtKB-UniRule"/>
</dbReference>
<keyword evidence="3 9" id="KW-0808">Transferase</keyword>
<feature type="domain" description="Nucleotidyl transferase" evidence="10">
    <location>
        <begin position="5"/>
        <end position="274"/>
    </location>
</feature>
<feature type="site" description="Could play a key role in the communication between the regulatory and the substrate sites" evidence="9">
    <location>
        <position position="57"/>
    </location>
</feature>
<feature type="binding site" evidence="9">
    <location>
        <position position="161"/>
    </location>
    <ligand>
        <name>alpha-D-glucose 1-phosphate</name>
        <dbReference type="ChEBI" id="CHEBI:58601"/>
    </ligand>
</feature>
<feature type="site" description="Could play a key role in the communication between the regulatory and the substrate sites" evidence="9">
    <location>
        <position position="95"/>
    </location>
</feature>
<dbReference type="PROSITE" id="PS00809">
    <property type="entry name" value="ADP_GLC_PYROPHOSPH_2"/>
    <property type="match status" value="1"/>
</dbReference>
<feature type="binding site" evidence="9">
    <location>
        <position position="194"/>
    </location>
    <ligand>
        <name>alpha-D-glucose 1-phosphate</name>
        <dbReference type="ChEBI" id="CHEBI:58601"/>
    </ligand>
</feature>
<evidence type="ECO:0000313" key="12">
    <source>
        <dbReference type="EMBL" id="MBI4596401.1"/>
    </source>
</evidence>
<evidence type="ECO:0000256" key="3">
    <source>
        <dbReference type="ARBA" id="ARBA00022679"/>
    </source>
</evidence>
<dbReference type="InterPro" id="IPR005835">
    <property type="entry name" value="NTP_transferase_dom"/>
</dbReference>
<dbReference type="InterPro" id="IPR023049">
    <property type="entry name" value="GlgC_bac"/>
</dbReference>
<dbReference type="InterPro" id="IPR056818">
    <property type="entry name" value="GlmU/GlgC-like_hexapep"/>
</dbReference>
<evidence type="ECO:0000313" key="13">
    <source>
        <dbReference type="Proteomes" id="UP000772181"/>
    </source>
</evidence>
<dbReference type="NCBIfam" id="TIGR02091">
    <property type="entry name" value="glgC"/>
    <property type="match status" value="1"/>
</dbReference>
<accession>A0A933LRH8</accession>
<comment type="catalytic activity">
    <reaction evidence="9">
        <text>alpha-D-glucose 1-phosphate + ATP + H(+) = ADP-alpha-D-glucose + diphosphate</text>
        <dbReference type="Rhea" id="RHEA:12120"/>
        <dbReference type="ChEBI" id="CHEBI:15378"/>
        <dbReference type="ChEBI" id="CHEBI:30616"/>
        <dbReference type="ChEBI" id="CHEBI:33019"/>
        <dbReference type="ChEBI" id="CHEBI:57498"/>
        <dbReference type="ChEBI" id="CHEBI:58601"/>
        <dbReference type="EC" id="2.7.7.27"/>
    </reaction>
</comment>
<evidence type="ECO:0000256" key="9">
    <source>
        <dbReference type="HAMAP-Rule" id="MF_00624"/>
    </source>
</evidence>
<keyword evidence="8 9" id="KW-0119">Carbohydrate metabolism</keyword>
<proteinExistence type="inferred from homology"/>
<dbReference type="InterPro" id="IPR011831">
    <property type="entry name" value="ADP-Glc_PPase"/>
</dbReference>
<dbReference type="Gene3D" id="3.90.550.10">
    <property type="entry name" value="Spore Coat Polysaccharide Biosynthesis Protein SpsA, Chain A"/>
    <property type="match status" value="1"/>
</dbReference>
<dbReference type="EMBL" id="JACQWF010000374">
    <property type="protein sequence ID" value="MBI4596401.1"/>
    <property type="molecule type" value="Genomic_DNA"/>
</dbReference>
<feature type="binding site" evidence="9">
    <location>
        <position position="96"/>
    </location>
    <ligand>
        <name>alpha-D-glucose 1-phosphate</name>
        <dbReference type="ChEBI" id="CHEBI:58601"/>
    </ligand>
</feature>
<keyword evidence="7 9" id="KW-0320">Glycogen biosynthesis</keyword>
<evidence type="ECO:0000259" key="10">
    <source>
        <dbReference type="Pfam" id="PF00483"/>
    </source>
</evidence>
<comment type="similarity">
    <text evidence="1 9">Belongs to the bacterial/plant glucose-1-phosphate adenylyltransferase family.</text>
</comment>
<name>A0A933LRH8_UNCTE</name>
<dbReference type="PANTHER" id="PTHR43523:SF2">
    <property type="entry name" value="GLUCOSE-1-PHOSPHATE ADENYLYLTRANSFERASE"/>
    <property type="match status" value="1"/>
</dbReference>
<dbReference type="GO" id="GO:0005524">
    <property type="term" value="F:ATP binding"/>
    <property type="evidence" value="ECO:0007669"/>
    <property type="project" value="UniProtKB-KW"/>
</dbReference>
<gene>
    <name evidence="9 12" type="primary">glgC</name>
    <name evidence="12" type="ORF">HY730_08510</name>
</gene>
<comment type="subunit">
    <text evidence="9">Homotetramer.</text>
</comment>
<dbReference type="Proteomes" id="UP000772181">
    <property type="component" value="Unassembled WGS sequence"/>
</dbReference>
<evidence type="ECO:0000256" key="7">
    <source>
        <dbReference type="ARBA" id="ARBA00023056"/>
    </source>
</evidence>
<comment type="pathway">
    <text evidence="9">Glycan biosynthesis; glycogen biosynthesis.</text>
</comment>
<dbReference type="SUPFAM" id="SSF51161">
    <property type="entry name" value="Trimeric LpxA-like enzymes"/>
    <property type="match status" value="1"/>
</dbReference>
<reference evidence="12" key="1">
    <citation type="submission" date="2020-07" db="EMBL/GenBank/DDBJ databases">
        <title>Huge and variable diversity of episymbiotic CPR bacteria and DPANN archaea in groundwater ecosystems.</title>
        <authorList>
            <person name="He C.Y."/>
            <person name="Keren R."/>
            <person name="Whittaker M."/>
            <person name="Farag I.F."/>
            <person name="Doudna J."/>
            <person name="Cate J.H.D."/>
            <person name="Banfield J.F."/>
        </authorList>
    </citation>
    <scope>NUCLEOTIDE SEQUENCE</scope>
    <source>
        <strain evidence="12">NC_groundwater_1482_Ag_S-0.65um_47_24</strain>
    </source>
</reference>
<keyword evidence="2 9" id="KW-0321">Glycogen metabolism</keyword>
<keyword evidence="6 9" id="KW-0067">ATP-binding</keyword>
<dbReference type="Pfam" id="PF24894">
    <property type="entry name" value="Hexapep_GlmU"/>
    <property type="match status" value="1"/>
</dbReference>
<dbReference type="GO" id="GO:0005978">
    <property type="term" value="P:glycogen biosynthetic process"/>
    <property type="evidence" value="ECO:0007669"/>
    <property type="project" value="UniProtKB-UniRule"/>
</dbReference>
<evidence type="ECO:0000256" key="6">
    <source>
        <dbReference type="ARBA" id="ARBA00022840"/>
    </source>
</evidence>
<dbReference type="PROSITE" id="PS00808">
    <property type="entry name" value="ADP_GLC_PYROPHOSPH_1"/>
    <property type="match status" value="1"/>
</dbReference>
<comment type="caution">
    <text evidence="12">The sequence shown here is derived from an EMBL/GenBank/DDBJ whole genome shotgun (WGS) entry which is preliminary data.</text>
</comment>
<evidence type="ECO:0000259" key="11">
    <source>
        <dbReference type="Pfam" id="PF24894"/>
    </source>
</evidence>
<organism evidence="12 13">
    <name type="scientific">Tectimicrobiota bacterium</name>
    <dbReference type="NCBI Taxonomy" id="2528274"/>
    <lineage>
        <taxon>Bacteria</taxon>
        <taxon>Pseudomonadati</taxon>
        <taxon>Nitrospinota/Tectimicrobiota group</taxon>
        <taxon>Candidatus Tectimicrobiota</taxon>
    </lineage>
</organism>
<dbReference type="InterPro" id="IPR029044">
    <property type="entry name" value="Nucleotide-diphossugar_trans"/>
</dbReference>
<dbReference type="NCBIfam" id="NF001947">
    <property type="entry name" value="PRK00725.1"/>
    <property type="match status" value="1"/>
</dbReference>
<dbReference type="HAMAP" id="MF_00624">
    <property type="entry name" value="GlgC"/>
    <property type="match status" value="1"/>
</dbReference>
<dbReference type="AlphaFoldDB" id="A0A933LRH8"/>
<evidence type="ECO:0000256" key="2">
    <source>
        <dbReference type="ARBA" id="ARBA00022600"/>
    </source>
</evidence>
<dbReference type="Gene3D" id="2.160.10.10">
    <property type="entry name" value="Hexapeptide repeat proteins"/>
    <property type="match status" value="1"/>
</dbReference>
<evidence type="ECO:0000256" key="4">
    <source>
        <dbReference type="ARBA" id="ARBA00022695"/>
    </source>
</evidence>
<feature type="domain" description="Glucose-1-phosphate adenylyltransferase/Bifunctional protein GlmU-like C-terminal hexapeptide" evidence="11">
    <location>
        <begin position="297"/>
        <end position="400"/>
    </location>
</feature>
<evidence type="ECO:0000256" key="5">
    <source>
        <dbReference type="ARBA" id="ARBA00022741"/>
    </source>
</evidence>
<dbReference type="CDD" id="cd02508">
    <property type="entry name" value="ADP_Glucose_PP"/>
    <property type="match status" value="1"/>
</dbReference>
<dbReference type="InterPro" id="IPR011004">
    <property type="entry name" value="Trimer_LpxA-like_sf"/>
</dbReference>
<dbReference type="InterPro" id="IPR005836">
    <property type="entry name" value="ADP_Glu_pyroP_CS"/>
</dbReference>
<feature type="binding site" evidence="9">
    <location>
        <begin position="176"/>
        <end position="177"/>
    </location>
    <ligand>
        <name>alpha-D-glucose 1-phosphate</name>
        <dbReference type="ChEBI" id="CHEBI:58601"/>
    </ligand>
</feature>
<dbReference type="CDD" id="cd04651">
    <property type="entry name" value="LbH_G1P_AT_C"/>
    <property type="match status" value="1"/>
</dbReference>
<dbReference type="Pfam" id="PF00483">
    <property type="entry name" value="NTP_transferase"/>
    <property type="match status" value="1"/>
</dbReference>
<protein>
    <recommendedName>
        <fullName evidence="9">Glucose-1-phosphate adenylyltransferase</fullName>
        <ecNumber evidence="9">2.7.7.27</ecNumber>
    </recommendedName>
    <alternativeName>
        <fullName evidence="9">ADP-glucose pyrophosphorylase</fullName>
        <shortName evidence="9">ADPGlc PPase</shortName>
    </alternativeName>
    <alternativeName>
        <fullName evidence="9">ADP-glucose synthase</fullName>
    </alternativeName>
</protein>
<sequence>MKVLGIIMAGGVGSRLYPLTKDRAKPAVPFGGKYRIIDFVLSNFVNSSIYSIYVITQFKSQSLMEHLQDGWRFGSIQKDHFIVPVPAQMRSNDSWYRGTADAIYQNIYLIERFKPEVVAIFGADHIYRMDIRQMIEYHLRKRADFTLAAVPILSNKANEFGVIQIDHDWRMIDYQEKPGNPKGMPDQPDFSLISMGNYIFSTDFLLKVLEQDAATESDHDLAKDVLPSIFDHCRAYVYDFRKNTIPGTLKGERNDYWRDVGTIQAYWEANMDLRAIQPALNLYNNEWPIRNAIYNDPPAKFAFNEYGRRGQALDSVVSGGCIISGGLVLNSVLGRDVFIHSFSEVFESILMDNVDIGRHAKIKRAIIDKNVKVPEGTVIGYDPEADGKGFFVDESGLVVIPKNYKF</sequence>
<evidence type="ECO:0000256" key="1">
    <source>
        <dbReference type="ARBA" id="ARBA00010443"/>
    </source>
</evidence>
<dbReference type="NCBIfam" id="NF002023">
    <property type="entry name" value="PRK00844.1"/>
    <property type="match status" value="1"/>
</dbReference>
<dbReference type="EC" id="2.7.7.27" evidence="9"/>
<dbReference type="SUPFAM" id="SSF53448">
    <property type="entry name" value="Nucleotide-diphospho-sugar transferases"/>
    <property type="match status" value="1"/>
</dbReference>
<keyword evidence="4 9" id="KW-0548">Nucleotidyltransferase</keyword>
<dbReference type="PANTHER" id="PTHR43523">
    <property type="entry name" value="GLUCOSE-1-PHOSPHATE ADENYLYLTRANSFERASE-RELATED"/>
    <property type="match status" value="1"/>
</dbReference>
<keyword evidence="5 9" id="KW-0547">Nucleotide-binding</keyword>
<comment type="function">
    <text evidence="9">Involved in the biosynthesis of ADP-glucose, a building block required for the elongation reactions to produce glycogen. Catalyzes the reaction between ATP and alpha-D-glucose 1-phosphate (G1P) to produce pyrophosphate and ADP-Glc.</text>
</comment>
<evidence type="ECO:0000256" key="8">
    <source>
        <dbReference type="ARBA" id="ARBA00023277"/>
    </source>
</evidence>